<dbReference type="OrthoDB" id="5394658at2"/>
<dbReference type="InterPro" id="IPR016181">
    <property type="entry name" value="Acyl_CoA_acyltransferase"/>
</dbReference>
<reference evidence="2 3" key="1">
    <citation type="journal article" date="2017" name="Genome Announc.">
        <title>Complete Genome Sequences of Two Acetylene-Fermenting Pelobacter acetylenicus Strains.</title>
        <authorList>
            <person name="Sutton J.M."/>
            <person name="Baesman S.M."/>
            <person name="Fierst J.L."/>
            <person name="Poret-Peterson A.T."/>
            <person name="Oremland R.S."/>
            <person name="Dunlap D.S."/>
            <person name="Akob D.M."/>
        </authorList>
    </citation>
    <scope>NUCLEOTIDE SEQUENCE [LARGE SCALE GENOMIC DNA]</scope>
    <source>
        <strain evidence="2 3">SFB93</strain>
    </source>
</reference>
<dbReference type="STRING" id="1842532.A7E78_03225"/>
<dbReference type="EMBL" id="CP015519">
    <property type="protein sequence ID" value="APG26931.1"/>
    <property type="molecule type" value="Genomic_DNA"/>
</dbReference>
<protein>
    <recommendedName>
        <fullName evidence="1">N-acetyltransferase domain-containing protein</fullName>
    </recommendedName>
</protein>
<dbReference type="AlphaFoldDB" id="A0A1L3GM24"/>
<keyword evidence="3" id="KW-1185">Reference proteome</keyword>
<dbReference type="SUPFAM" id="SSF55729">
    <property type="entry name" value="Acyl-CoA N-acyltransferases (Nat)"/>
    <property type="match status" value="1"/>
</dbReference>
<dbReference type="RefSeq" id="WP_072282893.1">
    <property type="nucleotide sequence ID" value="NZ_CP015519.1"/>
</dbReference>
<evidence type="ECO:0000313" key="3">
    <source>
        <dbReference type="Proteomes" id="UP000182517"/>
    </source>
</evidence>
<organism evidence="2 3">
    <name type="scientific">Syntrophotalea acetylenivorans</name>
    <dbReference type="NCBI Taxonomy" id="1842532"/>
    <lineage>
        <taxon>Bacteria</taxon>
        <taxon>Pseudomonadati</taxon>
        <taxon>Thermodesulfobacteriota</taxon>
        <taxon>Desulfuromonadia</taxon>
        <taxon>Desulfuromonadales</taxon>
        <taxon>Syntrophotaleaceae</taxon>
        <taxon>Syntrophotalea</taxon>
    </lineage>
</organism>
<evidence type="ECO:0000313" key="2">
    <source>
        <dbReference type="EMBL" id="APG26931.1"/>
    </source>
</evidence>
<dbReference type="Gene3D" id="3.40.630.30">
    <property type="match status" value="1"/>
</dbReference>
<sequence length="210" mass="24576">MLSLLRVKYFQFIEHWHQEGFLSACCFALYHRDEEVPVVRSLTDLPPLKGAEEGMHLVEVTPENFSPQAFKYPLRSRQERVDLYFQKGYRGLAMVHDGRAIGDLWYVSRGTAKTPEIHPDVQRFKIDLADKEIYMFDMHVGAEQRGGGHATFLLNSVLHHLYGKGYHRAYGYYSATNIPALWVHRLLGYQELPHYIMRRFLLYRTAQVKD</sequence>
<dbReference type="KEGG" id="pef:A7E78_03225"/>
<gene>
    <name evidence="2" type="ORF">A7E78_03225</name>
</gene>
<dbReference type="Proteomes" id="UP000182517">
    <property type="component" value="Chromosome"/>
</dbReference>
<proteinExistence type="predicted"/>
<dbReference type="Pfam" id="PF00583">
    <property type="entry name" value="Acetyltransf_1"/>
    <property type="match status" value="1"/>
</dbReference>
<dbReference type="GO" id="GO:0016747">
    <property type="term" value="F:acyltransferase activity, transferring groups other than amino-acyl groups"/>
    <property type="evidence" value="ECO:0007669"/>
    <property type="project" value="InterPro"/>
</dbReference>
<name>A0A1L3GM24_9BACT</name>
<evidence type="ECO:0000259" key="1">
    <source>
        <dbReference type="PROSITE" id="PS51186"/>
    </source>
</evidence>
<accession>A0A1L3GM24</accession>
<dbReference type="InterPro" id="IPR000182">
    <property type="entry name" value="GNAT_dom"/>
</dbReference>
<feature type="domain" description="N-acetyltransferase" evidence="1">
    <location>
        <begin position="37"/>
        <end position="207"/>
    </location>
</feature>
<dbReference type="PROSITE" id="PS51186">
    <property type="entry name" value="GNAT"/>
    <property type="match status" value="1"/>
</dbReference>